<dbReference type="Proteomes" id="UP000887566">
    <property type="component" value="Unplaced"/>
</dbReference>
<proteinExistence type="predicted"/>
<dbReference type="AlphaFoldDB" id="A0A914V5C9"/>
<sequence length="105" mass="11253">MPSGADGVQPYRTTVYHPLPTADKTARPGRVAPLFAHISQMSLVGCLSFALVAGYRGIGPAACLPKCRAHLRCPSCRSPRLTWRGERYCASNVPLSTPVADVVKC</sequence>
<organism evidence="1 2">
    <name type="scientific">Plectus sambesii</name>
    <dbReference type="NCBI Taxonomy" id="2011161"/>
    <lineage>
        <taxon>Eukaryota</taxon>
        <taxon>Metazoa</taxon>
        <taxon>Ecdysozoa</taxon>
        <taxon>Nematoda</taxon>
        <taxon>Chromadorea</taxon>
        <taxon>Plectida</taxon>
        <taxon>Plectina</taxon>
        <taxon>Plectoidea</taxon>
        <taxon>Plectidae</taxon>
        <taxon>Plectus</taxon>
    </lineage>
</organism>
<protein>
    <submittedName>
        <fullName evidence="2">Uncharacterized protein</fullName>
    </submittedName>
</protein>
<keyword evidence="1" id="KW-1185">Reference proteome</keyword>
<name>A0A914V5C9_9BILA</name>
<reference evidence="2" key="1">
    <citation type="submission" date="2022-11" db="UniProtKB">
        <authorList>
            <consortium name="WormBaseParasite"/>
        </authorList>
    </citation>
    <scope>IDENTIFICATION</scope>
</reference>
<evidence type="ECO:0000313" key="2">
    <source>
        <dbReference type="WBParaSite" id="PSAMB.scaffold1537size30365.g13738.t1"/>
    </source>
</evidence>
<dbReference type="WBParaSite" id="PSAMB.scaffold1537size30365.g13738.t1">
    <property type="protein sequence ID" value="PSAMB.scaffold1537size30365.g13738.t1"/>
    <property type="gene ID" value="PSAMB.scaffold1537size30365.g13738"/>
</dbReference>
<accession>A0A914V5C9</accession>
<evidence type="ECO:0000313" key="1">
    <source>
        <dbReference type="Proteomes" id="UP000887566"/>
    </source>
</evidence>